<dbReference type="Gene3D" id="3.40.50.720">
    <property type="entry name" value="NAD(P)-binding Rossmann-like Domain"/>
    <property type="match status" value="1"/>
</dbReference>
<dbReference type="InterPro" id="IPR036291">
    <property type="entry name" value="NAD(P)-bd_dom_sf"/>
</dbReference>
<keyword evidence="3" id="KW-1185">Reference proteome</keyword>
<dbReference type="CDD" id="cd05266">
    <property type="entry name" value="SDR_a4"/>
    <property type="match status" value="1"/>
</dbReference>
<keyword evidence="2" id="KW-0560">Oxidoreductase</keyword>
<dbReference type="Proteomes" id="UP001517367">
    <property type="component" value="Unassembled WGS sequence"/>
</dbReference>
<dbReference type="RefSeq" id="WP_138731016.1">
    <property type="nucleotide sequence ID" value="NZ_SRMP02000022.1"/>
</dbReference>
<feature type="domain" description="NAD(P)-binding" evidence="1">
    <location>
        <begin position="12"/>
        <end position="180"/>
    </location>
</feature>
<proteinExistence type="predicted"/>
<evidence type="ECO:0000313" key="3">
    <source>
        <dbReference type="Proteomes" id="UP001517367"/>
    </source>
</evidence>
<comment type="caution">
    <text evidence="2">The sequence shown here is derived from an EMBL/GenBank/DDBJ whole genome shotgun (WGS) entry which is preliminary data.</text>
</comment>
<dbReference type="InterPro" id="IPR016040">
    <property type="entry name" value="NAD(P)-bd_dom"/>
</dbReference>
<accession>A0ABW9JKF1</accession>
<dbReference type="GO" id="GO:0033711">
    <property type="term" value="F:4-phosphoerythronate dehydrogenase activity"/>
    <property type="evidence" value="ECO:0007669"/>
    <property type="project" value="UniProtKB-EC"/>
</dbReference>
<dbReference type="InterPro" id="IPR051783">
    <property type="entry name" value="NAD(P)-dependent_oxidoreduct"/>
</dbReference>
<sequence>MEIKTVSILGCGWFGLPFAKALLAQGFIVKGSTTSTEKLALLSTEGIEPYQINLNEDADLPANFFETDVLFVNVPPRAKTENAQNYAKKLTKIANAAVGKINQSVFISSTGVFEDGNFEVDESIQPKPNNDAGKALLEAENLWKDYSQFTTTIIRFGGLIGPGRNLAKFFADKTDVANGEAPVNLIALQDCIGLCLRLLETRQFGGVYHAVTPHHPTRQQFYTQLCEVSGLGKPEFRDELLAWKQINTVNVSKMAYNFRVENWFEWMENCKL</sequence>
<dbReference type="EC" id="1.1.1.290" evidence="2"/>
<dbReference type="PANTHER" id="PTHR48079">
    <property type="entry name" value="PROTEIN YEEZ"/>
    <property type="match status" value="1"/>
</dbReference>
<name>A0ABW9JKF1_9SPHI</name>
<gene>
    <name evidence="2" type="ORF">E5L68_012385</name>
</gene>
<dbReference type="PANTHER" id="PTHR48079:SF6">
    <property type="entry name" value="NAD(P)-BINDING DOMAIN-CONTAINING PROTEIN-RELATED"/>
    <property type="match status" value="1"/>
</dbReference>
<protein>
    <submittedName>
        <fullName evidence="2">SDR family oxidoreductase</fullName>
        <ecNumber evidence="2">1.1.1.290</ecNumber>
    </submittedName>
</protein>
<reference evidence="2 3" key="1">
    <citation type="submission" date="2024-12" db="EMBL/GenBank/DDBJ databases">
        <authorList>
            <person name="Hu S."/>
        </authorList>
    </citation>
    <scope>NUCLEOTIDE SEQUENCE [LARGE SCALE GENOMIC DNA]</scope>
    <source>
        <strain evidence="2 3">P-25</strain>
    </source>
</reference>
<evidence type="ECO:0000313" key="2">
    <source>
        <dbReference type="EMBL" id="MFN0292196.1"/>
    </source>
</evidence>
<evidence type="ECO:0000259" key="1">
    <source>
        <dbReference type="Pfam" id="PF13460"/>
    </source>
</evidence>
<dbReference type="SUPFAM" id="SSF51735">
    <property type="entry name" value="NAD(P)-binding Rossmann-fold domains"/>
    <property type="match status" value="1"/>
</dbReference>
<dbReference type="EMBL" id="SRMP02000022">
    <property type="protein sequence ID" value="MFN0292196.1"/>
    <property type="molecule type" value="Genomic_DNA"/>
</dbReference>
<dbReference type="Pfam" id="PF13460">
    <property type="entry name" value="NAD_binding_10"/>
    <property type="match status" value="1"/>
</dbReference>
<organism evidence="2 3">
    <name type="scientific">Pedobacter helvus</name>
    <dbReference type="NCBI Taxonomy" id="2563444"/>
    <lineage>
        <taxon>Bacteria</taxon>
        <taxon>Pseudomonadati</taxon>
        <taxon>Bacteroidota</taxon>
        <taxon>Sphingobacteriia</taxon>
        <taxon>Sphingobacteriales</taxon>
        <taxon>Sphingobacteriaceae</taxon>
        <taxon>Pedobacter</taxon>
    </lineage>
</organism>